<evidence type="ECO:0000313" key="9">
    <source>
        <dbReference type="EMBL" id="OEO28159.1"/>
    </source>
</evidence>
<feature type="transmembrane region" description="Helical" evidence="8">
    <location>
        <begin position="26"/>
        <end position="51"/>
    </location>
</feature>
<organism evidence="9 10">
    <name type="scientific">Devosia insulae DS-56</name>
    <dbReference type="NCBI Taxonomy" id="1116389"/>
    <lineage>
        <taxon>Bacteria</taxon>
        <taxon>Pseudomonadati</taxon>
        <taxon>Pseudomonadota</taxon>
        <taxon>Alphaproteobacteria</taxon>
        <taxon>Hyphomicrobiales</taxon>
        <taxon>Devosiaceae</taxon>
        <taxon>Devosia</taxon>
    </lineage>
</organism>
<comment type="caution">
    <text evidence="9">The sequence shown here is derived from an EMBL/GenBank/DDBJ whole genome shotgun (WGS) entry which is preliminary data.</text>
</comment>
<keyword evidence="5 8" id="KW-0812">Transmembrane</keyword>
<dbReference type="EMBL" id="LAJE02000396">
    <property type="protein sequence ID" value="OEO28159.1"/>
    <property type="molecule type" value="Genomic_DNA"/>
</dbReference>
<keyword evidence="10" id="KW-1185">Reference proteome</keyword>
<feature type="transmembrane region" description="Helical" evidence="8">
    <location>
        <begin position="96"/>
        <end position="124"/>
    </location>
</feature>
<feature type="transmembrane region" description="Helical" evidence="8">
    <location>
        <begin position="226"/>
        <end position="250"/>
    </location>
</feature>
<name>A0A1E5XHT7_9HYPH</name>
<evidence type="ECO:0000256" key="7">
    <source>
        <dbReference type="ARBA" id="ARBA00023136"/>
    </source>
</evidence>
<proteinExistence type="predicted"/>
<dbReference type="CDD" id="cd06579">
    <property type="entry name" value="TM_PBP1_transp_AraH_like"/>
    <property type="match status" value="1"/>
</dbReference>
<sequence>MATTTETAAAAPSLKRRFMELLAKPWSGVAMLLVFYLILIAVFSILSPFFFNTRNMLQIGLNVAYIGLMAAAGTPLIIAGGLDLSVAAIAGLTGVMISLLVGLGVPVWVAVGLALALAAAIGVANGLFTTRLKLNPLITTLGMMSIVSGIALVLTGGLTRPLMIPGFNWIGNERVFSIPIPLIIMVVTFFALWLVMTKTKFGRFIYAAGGNAEASRLIGIPVERTVIVLYVISALAGAVAGTILGAMLGAAGPNAAGSQLLTVIAAIILGGTSLNGGRGSVWGTLLAVLILGTLNNGLTLLNVSSFWQDVTRGVVLMLAVSLDQLRNRALGE</sequence>
<keyword evidence="6 8" id="KW-1133">Transmembrane helix</keyword>
<dbReference type="GO" id="GO:0022857">
    <property type="term" value="F:transmembrane transporter activity"/>
    <property type="evidence" value="ECO:0007669"/>
    <property type="project" value="InterPro"/>
</dbReference>
<evidence type="ECO:0000256" key="1">
    <source>
        <dbReference type="ARBA" id="ARBA00004651"/>
    </source>
</evidence>
<keyword evidence="3" id="KW-1003">Cell membrane</keyword>
<evidence type="ECO:0000256" key="5">
    <source>
        <dbReference type="ARBA" id="ARBA00022692"/>
    </source>
</evidence>
<dbReference type="PANTHER" id="PTHR32196">
    <property type="entry name" value="ABC TRANSPORTER PERMEASE PROTEIN YPHD-RELATED-RELATED"/>
    <property type="match status" value="1"/>
</dbReference>
<keyword evidence="4" id="KW-0997">Cell inner membrane</keyword>
<dbReference type="Proteomes" id="UP000095463">
    <property type="component" value="Unassembled WGS sequence"/>
</dbReference>
<dbReference type="AlphaFoldDB" id="A0A1E5XHT7"/>
<dbReference type="GO" id="GO:0005886">
    <property type="term" value="C:plasma membrane"/>
    <property type="evidence" value="ECO:0007669"/>
    <property type="project" value="UniProtKB-SubCell"/>
</dbReference>
<feature type="transmembrane region" description="Helical" evidence="8">
    <location>
        <begin position="178"/>
        <end position="196"/>
    </location>
</feature>
<dbReference type="RefSeq" id="WP_069912524.1">
    <property type="nucleotide sequence ID" value="NZ_LAJE02000396.1"/>
</dbReference>
<evidence type="ECO:0000256" key="6">
    <source>
        <dbReference type="ARBA" id="ARBA00022989"/>
    </source>
</evidence>
<keyword evidence="7 8" id="KW-0472">Membrane</keyword>
<evidence type="ECO:0000256" key="3">
    <source>
        <dbReference type="ARBA" id="ARBA00022475"/>
    </source>
</evidence>
<evidence type="ECO:0000256" key="8">
    <source>
        <dbReference type="SAM" id="Phobius"/>
    </source>
</evidence>
<evidence type="ECO:0000256" key="2">
    <source>
        <dbReference type="ARBA" id="ARBA00022448"/>
    </source>
</evidence>
<comment type="subcellular location">
    <subcellularLocation>
        <location evidence="1">Cell membrane</location>
        <topology evidence="1">Multi-pass membrane protein</topology>
    </subcellularLocation>
</comment>
<reference evidence="9 10" key="1">
    <citation type="journal article" date="2015" name="Genome Announc.">
        <title>Genome Assemblies of Three Soil-Associated Devosia species: D. insulae, D. limi, and D. soli.</title>
        <authorList>
            <person name="Hassan Y.I."/>
            <person name="Lepp D."/>
            <person name="Zhou T."/>
        </authorList>
    </citation>
    <scope>NUCLEOTIDE SEQUENCE [LARGE SCALE GENOMIC DNA]</scope>
    <source>
        <strain evidence="9 10">DS-56</strain>
    </source>
</reference>
<evidence type="ECO:0000313" key="10">
    <source>
        <dbReference type="Proteomes" id="UP000095463"/>
    </source>
</evidence>
<dbReference type="PANTHER" id="PTHR32196:SF21">
    <property type="entry name" value="ABC TRANSPORTER PERMEASE PROTEIN YPHD-RELATED"/>
    <property type="match status" value="1"/>
</dbReference>
<dbReference type="InterPro" id="IPR001851">
    <property type="entry name" value="ABC_transp_permease"/>
</dbReference>
<evidence type="ECO:0000256" key="4">
    <source>
        <dbReference type="ARBA" id="ARBA00022519"/>
    </source>
</evidence>
<gene>
    <name evidence="9" type="ORF">VW23_006140</name>
</gene>
<protein>
    <submittedName>
        <fullName evidence="9">ABC transporter permease</fullName>
    </submittedName>
</protein>
<feature type="transmembrane region" description="Helical" evidence="8">
    <location>
        <begin position="63"/>
        <end position="90"/>
    </location>
</feature>
<accession>A0A1E5XHT7</accession>
<feature type="transmembrane region" description="Helical" evidence="8">
    <location>
        <begin position="136"/>
        <end position="158"/>
    </location>
</feature>
<dbReference type="Pfam" id="PF02653">
    <property type="entry name" value="BPD_transp_2"/>
    <property type="match status" value="1"/>
</dbReference>
<dbReference type="OrthoDB" id="6384190at2"/>
<feature type="transmembrane region" description="Helical" evidence="8">
    <location>
        <begin position="281"/>
        <end position="307"/>
    </location>
</feature>
<keyword evidence="2" id="KW-0813">Transport</keyword>